<dbReference type="GeneID" id="64656641"/>
<protein>
    <submittedName>
        <fullName evidence="1">Uncharacterized protein</fullName>
    </submittedName>
</protein>
<dbReference type="RefSeq" id="XP_041223309.1">
    <property type="nucleotide sequence ID" value="XM_041362343.1"/>
</dbReference>
<evidence type="ECO:0000313" key="2">
    <source>
        <dbReference type="Proteomes" id="UP001195769"/>
    </source>
</evidence>
<reference evidence="1" key="1">
    <citation type="journal article" date="2020" name="New Phytol.">
        <title>Comparative genomics reveals dynamic genome evolution in host specialist ectomycorrhizal fungi.</title>
        <authorList>
            <person name="Lofgren L.A."/>
            <person name="Nguyen N.H."/>
            <person name="Vilgalys R."/>
            <person name="Ruytinx J."/>
            <person name="Liao H.L."/>
            <person name="Branco S."/>
            <person name="Kuo A."/>
            <person name="LaButti K."/>
            <person name="Lipzen A."/>
            <person name="Andreopoulos W."/>
            <person name="Pangilinan J."/>
            <person name="Riley R."/>
            <person name="Hundley H."/>
            <person name="Na H."/>
            <person name="Barry K."/>
            <person name="Grigoriev I.V."/>
            <person name="Stajich J.E."/>
            <person name="Kennedy P.G."/>
        </authorList>
    </citation>
    <scope>NUCLEOTIDE SEQUENCE</scope>
    <source>
        <strain evidence="1">FC203</strain>
    </source>
</reference>
<dbReference type="Proteomes" id="UP001195769">
    <property type="component" value="Unassembled WGS sequence"/>
</dbReference>
<evidence type="ECO:0000313" key="1">
    <source>
        <dbReference type="EMBL" id="KAG1897733.1"/>
    </source>
</evidence>
<name>A0AAD4HIE2_9AGAM</name>
<organism evidence="1 2">
    <name type="scientific">Suillus fuscotomentosus</name>
    <dbReference type="NCBI Taxonomy" id="1912939"/>
    <lineage>
        <taxon>Eukaryota</taxon>
        <taxon>Fungi</taxon>
        <taxon>Dikarya</taxon>
        <taxon>Basidiomycota</taxon>
        <taxon>Agaricomycotina</taxon>
        <taxon>Agaricomycetes</taxon>
        <taxon>Agaricomycetidae</taxon>
        <taxon>Boletales</taxon>
        <taxon>Suillineae</taxon>
        <taxon>Suillaceae</taxon>
        <taxon>Suillus</taxon>
    </lineage>
</organism>
<dbReference type="AlphaFoldDB" id="A0AAD4HIE2"/>
<accession>A0AAD4HIE2</accession>
<dbReference type="EMBL" id="JABBWK010000044">
    <property type="protein sequence ID" value="KAG1897733.1"/>
    <property type="molecule type" value="Genomic_DNA"/>
</dbReference>
<keyword evidence="2" id="KW-1185">Reference proteome</keyword>
<proteinExistence type="predicted"/>
<comment type="caution">
    <text evidence="1">The sequence shown here is derived from an EMBL/GenBank/DDBJ whole genome shotgun (WGS) entry which is preliminary data.</text>
</comment>
<gene>
    <name evidence="1" type="ORF">F5891DRAFT_1047219</name>
</gene>
<sequence length="76" mass="8572">MAHLLVRGVSGCIPLYLYCLAWGNNLLATTPQSTESFKYCNLRLFPPVQHPSHFTFPHLPSNLCTPRAIHTSSQLY</sequence>